<reference evidence="1" key="1">
    <citation type="submission" date="2021-03" db="EMBL/GenBank/DDBJ databases">
        <authorList>
            <person name="Bekaert M."/>
        </authorList>
    </citation>
    <scope>NUCLEOTIDE SEQUENCE</scope>
</reference>
<sequence>MDVLQRGPYEAGYKTSKIQQVQIPSLPSKMTTNFSLIQKIEIKRVCLGSMGITEDSRLLLCNYNNSNLLVYNSDLSEYLQDCKLFGQPWDIAVIPNSDKTVVTLLDRSFIQFIDTKPMTAGFKTSLLDVCYGVTFVNERICVGGYGKYTHIVDIQEKYITKVTAPDAGNIYYLHPGPLDSIYFTHFTDNAVSCRSLEGEHRFTYTSKDLKRPQAVITDNKGQLYVACKDSNNIQRLTPKGEFFDVILNEKDNIENPVGIVFSNDYRKLFVLNQSQDTYILVFACS</sequence>
<dbReference type="OrthoDB" id="6131018at2759"/>
<dbReference type="Gene3D" id="2.120.10.30">
    <property type="entry name" value="TolB, C-terminal domain"/>
    <property type="match status" value="1"/>
</dbReference>
<gene>
    <name evidence="1" type="ORF">MEDL_29033</name>
</gene>
<accession>A0A8S3SE22</accession>
<dbReference type="EMBL" id="CAJPWZ010001438">
    <property type="protein sequence ID" value="CAG2215219.1"/>
    <property type="molecule type" value="Genomic_DNA"/>
</dbReference>
<dbReference type="AlphaFoldDB" id="A0A8S3SE22"/>
<evidence type="ECO:0000313" key="2">
    <source>
        <dbReference type="Proteomes" id="UP000683360"/>
    </source>
</evidence>
<dbReference type="Proteomes" id="UP000683360">
    <property type="component" value="Unassembled WGS sequence"/>
</dbReference>
<dbReference type="SUPFAM" id="SSF101898">
    <property type="entry name" value="NHL repeat"/>
    <property type="match status" value="1"/>
</dbReference>
<dbReference type="InterPro" id="IPR011042">
    <property type="entry name" value="6-blade_b-propeller_TolB-like"/>
</dbReference>
<proteinExistence type="predicted"/>
<comment type="caution">
    <text evidence="1">The sequence shown here is derived from an EMBL/GenBank/DDBJ whole genome shotgun (WGS) entry which is preliminary data.</text>
</comment>
<evidence type="ECO:0000313" key="1">
    <source>
        <dbReference type="EMBL" id="CAG2215219.1"/>
    </source>
</evidence>
<protein>
    <submittedName>
        <fullName evidence="1">Uncharacterized protein</fullName>
    </submittedName>
</protein>
<organism evidence="1 2">
    <name type="scientific">Mytilus edulis</name>
    <name type="common">Blue mussel</name>
    <dbReference type="NCBI Taxonomy" id="6550"/>
    <lineage>
        <taxon>Eukaryota</taxon>
        <taxon>Metazoa</taxon>
        <taxon>Spiralia</taxon>
        <taxon>Lophotrochozoa</taxon>
        <taxon>Mollusca</taxon>
        <taxon>Bivalvia</taxon>
        <taxon>Autobranchia</taxon>
        <taxon>Pteriomorphia</taxon>
        <taxon>Mytilida</taxon>
        <taxon>Mytiloidea</taxon>
        <taxon>Mytilidae</taxon>
        <taxon>Mytilinae</taxon>
        <taxon>Mytilus</taxon>
    </lineage>
</organism>
<keyword evidence="2" id="KW-1185">Reference proteome</keyword>
<name>A0A8S3SE22_MYTED</name>